<dbReference type="AlphaFoldDB" id="A0A6A6RQX2"/>
<dbReference type="OrthoDB" id="3971593at2759"/>
<keyword evidence="2" id="KW-1185">Reference proteome</keyword>
<evidence type="ECO:0000313" key="2">
    <source>
        <dbReference type="Proteomes" id="UP000799753"/>
    </source>
</evidence>
<evidence type="ECO:0000313" key="1">
    <source>
        <dbReference type="EMBL" id="KAF2638019.1"/>
    </source>
</evidence>
<dbReference type="Proteomes" id="UP000799753">
    <property type="component" value="Unassembled WGS sequence"/>
</dbReference>
<accession>A0A6A6RQX2</accession>
<dbReference type="EMBL" id="MU006791">
    <property type="protein sequence ID" value="KAF2638019.1"/>
    <property type="molecule type" value="Genomic_DNA"/>
</dbReference>
<sequence>MPSSTTAFNKLPIELNKAIAHLLPTDCDIARYRHICRATNDAVDGDNLSFWRAVLRRKFALLAGKSNRELKRQYQRRTKYLRRGSGIDFRFGNSTLEKKVLGVLKDLIIESFRGIETGTRTGTGTILVDRPQCLNQLAISKFITDSRLLLNSKRPRANPGESTHINPALAVVKLMCSHVLFDMDAKLVDKTIEFDEAQKAVYASTSLAPIFTGPKKNEVNMEWILHCFNFFRYYMTNQDASFLHESLQDLDRAQRPSAWQGPLKSGSSPLPKYWKGTYAYLERDTLYKFRQMSSNSTSKKASRNENWIPEDLNVDEGKIQSLQLDCNLDGNLPWPKEFEEELHSLRETIIPTTRAQHSKKASTEDEALKNIQVKGWGEDLQDHFYATGWLNPLPDQCEIPGFMRFTLMKHFEDNLDNFTVNNLWAYEGVVLPGSRIILGRWWYASETEDLDKDYSGPFILWAVDPEPDFSDDSDSGA</sequence>
<gene>
    <name evidence="1" type="ORF">P280DRAFT_405709</name>
</gene>
<evidence type="ECO:0008006" key="3">
    <source>
        <dbReference type="Google" id="ProtNLM"/>
    </source>
</evidence>
<reference evidence="1" key="1">
    <citation type="journal article" date="2020" name="Stud. Mycol.">
        <title>101 Dothideomycetes genomes: a test case for predicting lifestyles and emergence of pathogens.</title>
        <authorList>
            <person name="Haridas S."/>
            <person name="Albert R."/>
            <person name="Binder M."/>
            <person name="Bloem J."/>
            <person name="Labutti K."/>
            <person name="Salamov A."/>
            <person name="Andreopoulos B."/>
            <person name="Baker S."/>
            <person name="Barry K."/>
            <person name="Bills G."/>
            <person name="Bluhm B."/>
            <person name="Cannon C."/>
            <person name="Castanera R."/>
            <person name="Culley D."/>
            <person name="Daum C."/>
            <person name="Ezra D."/>
            <person name="Gonzalez J."/>
            <person name="Henrissat B."/>
            <person name="Kuo A."/>
            <person name="Liang C."/>
            <person name="Lipzen A."/>
            <person name="Lutzoni F."/>
            <person name="Magnuson J."/>
            <person name="Mondo S."/>
            <person name="Nolan M."/>
            <person name="Ohm R."/>
            <person name="Pangilinan J."/>
            <person name="Park H.-J."/>
            <person name="Ramirez L."/>
            <person name="Alfaro M."/>
            <person name="Sun H."/>
            <person name="Tritt A."/>
            <person name="Yoshinaga Y."/>
            <person name="Zwiers L.-H."/>
            <person name="Turgeon B."/>
            <person name="Goodwin S."/>
            <person name="Spatafora J."/>
            <person name="Crous P."/>
            <person name="Grigoriev I."/>
        </authorList>
    </citation>
    <scope>NUCLEOTIDE SEQUENCE</scope>
    <source>
        <strain evidence="1">CBS 473.64</strain>
    </source>
</reference>
<proteinExistence type="predicted"/>
<organism evidence="1 2">
    <name type="scientific">Massarina eburnea CBS 473.64</name>
    <dbReference type="NCBI Taxonomy" id="1395130"/>
    <lineage>
        <taxon>Eukaryota</taxon>
        <taxon>Fungi</taxon>
        <taxon>Dikarya</taxon>
        <taxon>Ascomycota</taxon>
        <taxon>Pezizomycotina</taxon>
        <taxon>Dothideomycetes</taxon>
        <taxon>Pleosporomycetidae</taxon>
        <taxon>Pleosporales</taxon>
        <taxon>Massarineae</taxon>
        <taxon>Massarinaceae</taxon>
        <taxon>Massarina</taxon>
    </lineage>
</organism>
<name>A0A6A6RQX2_9PLEO</name>
<protein>
    <recommendedName>
        <fullName evidence="3">F-box domain-containing protein</fullName>
    </recommendedName>
</protein>